<name>A0ABS9TTP4_9PSEU</name>
<comment type="caution">
    <text evidence="2">The sequence shown here is derived from an EMBL/GenBank/DDBJ whole genome shotgun (WGS) entry which is preliminary data.</text>
</comment>
<dbReference type="Proteomes" id="UP001299970">
    <property type="component" value="Unassembled WGS sequence"/>
</dbReference>
<sequence length="319" mass="34640">MVALPVTATVQEILGAAGLWRGAELMLDAAVTIASPSWWGADSRRWSVRSPVPDQVVGTAAFVKVMEPHAHAYVDLASAFALAREAGDAGIGPRVHLADVDRGLLVMEDLTGLAATATLDRFDDLDRVEQLVALRRKVHGLPGCTRRATVFDDIRDVHRLVVDAGGALPEDFPWMVRMLGTAEERIAASGYDLVPCHGDGNVSNVLIAHGDGSLRLVDWDCAALMDPLQDLGVLLQELGTSDVDARAVFEMYWGTSDDALLDRCRVYGIADSVRWGLVGAYADAARPGTHEYAKFSGWQFLRARAGLRDPHFDDRLRSL</sequence>
<dbReference type="EMBL" id="JAKXMK010000048">
    <property type="protein sequence ID" value="MCH6171713.1"/>
    <property type="molecule type" value="Genomic_DNA"/>
</dbReference>
<dbReference type="InterPro" id="IPR011009">
    <property type="entry name" value="Kinase-like_dom_sf"/>
</dbReference>
<reference evidence="2 3" key="1">
    <citation type="submission" date="2022-03" db="EMBL/GenBank/DDBJ databases">
        <title>Pseudonocardia alaer sp. nov., a novel actinomycete isolated from reed forest soil.</title>
        <authorList>
            <person name="Wang L."/>
        </authorList>
    </citation>
    <scope>NUCLEOTIDE SEQUENCE [LARGE SCALE GENOMIC DNA]</scope>
    <source>
        <strain evidence="2 3">Y-16303</strain>
    </source>
</reference>
<dbReference type="InterPro" id="IPR002575">
    <property type="entry name" value="Aminoglycoside_PTrfase"/>
</dbReference>
<evidence type="ECO:0000259" key="1">
    <source>
        <dbReference type="Pfam" id="PF01636"/>
    </source>
</evidence>
<evidence type="ECO:0000313" key="3">
    <source>
        <dbReference type="Proteomes" id="UP001299970"/>
    </source>
</evidence>
<accession>A0ABS9TTP4</accession>
<dbReference type="SUPFAM" id="SSF56112">
    <property type="entry name" value="Protein kinase-like (PK-like)"/>
    <property type="match status" value="1"/>
</dbReference>
<keyword evidence="3" id="KW-1185">Reference proteome</keyword>
<dbReference type="RefSeq" id="WP_241042518.1">
    <property type="nucleotide sequence ID" value="NZ_BAAAJF010000074.1"/>
</dbReference>
<dbReference type="Pfam" id="PF01636">
    <property type="entry name" value="APH"/>
    <property type="match status" value="1"/>
</dbReference>
<gene>
    <name evidence="2" type="ORF">MMF94_39010</name>
</gene>
<dbReference type="Gene3D" id="3.90.1200.10">
    <property type="match status" value="1"/>
</dbReference>
<organism evidence="2 3">
    <name type="scientific">Pseudonocardia alaniniphila</name>
    <dbReference type="NCBI Taxonomy" id="75291"/>
    <lineage>
        <taxon>Bacteria</taxon>
        <taxon>Bacillati</taxon>
        <taxon>Actinomycetota</taxon>
        <taxon>Actinomycetes</taxon>
        <taxon>Pseudonocardiales</taxon>
        <taxon>Pseudonocardiaceae</taxon>
        <taxon>Pseudonocardia</taxon>
    </lineage>
</organism>
<proteinExistence type="predicted"/>
<protein>
    <submittedName>
        <fullName evidence="2">Phosphotransferase</fullName>
    </submittedName>
</protein>
<evidence type="ECO:0000313" key="2">
    <source>
        <dbReference type="EMBL" id="MCH6171713.1"/>
    </source>
</evidence>
<feature type="domain" description="Aminoglycoside phosphotransferase" evidence="1">
    <location>
        <begin position="40"/>
        <end position="246"/>
    </location>
</feature>